<dbReference type="PANTHER" id="PTHR42845:SF1">
    <property type="entry name" value="HYDROGENASE SMALL SUBUNIT"/>
    <property type="match status" value="1"/>
</dbReference>
<evidence type="ECO:0000256" key="7">
    <source>
        <dbReference type="ARBA" id="ARBA00023136"/>
    </source>
</evidence>
<evidence type="ECO:0000256" key="1">
    <source>
        <dbReference type="ARBA" id="ARBA00001927"/>
    </source>
</evidence>
<dbReference type="InterPro" id="IPR006137">
    <property type="entry name" value="NADH_UbQ_OxRdtase-like_20kDa"/>
</dbReference>
<evidence type="ECO:0000256" key="4">
    <source>
        <dbReference type="ARBA" id="ARBA00023002"/>
    </source>
</evidence>
<sequence length="189" mass="21006">MTELRKARVATASLAGCFGCHMAILDMDERLIDLMSKVEIDRSPLTDFKQFTRRCDIGIIEGGCCNEENVHVLQDFRRNCDVLIALGQCAIMGGLPAMRNAIMHSDAPLRECLEEAFITGRNLTNATHNIPNDPALPLLLDEVYACNEVVEIDHNIPGCAPSGDIIYDTLIKLLAGKFHGFERETIRFD</sequence>
<reference evidence="10 11" key="1">
    <citation type="submission" date="2016-11" db="EMBL/GenBank/DDBJ databases">
        <authorList>
            <person name="Jaros S."/>
            <person name="Januszkiewicz K."/>
            <person name="Wedrychowicz H."/>
        </authorList>
    </citation>
    <scope>NUCLEOTIDE SEQUENCE [LARGE SCALE GENOMIC DNA]</scope>
    <source>
        <strain evidence="10 11">DSM 29431</strain>
    </source>
</reference>
<dbReference type="Pfam" id="PF01058">
    <property type="entry name" value="Oxidored_q6"/>
    <property type="match status" value="1"/>
</dbReference>
<dbReference type="SUPFAM" id="SSF56770">
    <property type="entry name" value="HydA/Nqo6-like"/>
    <property type="match status" value="1"/>
</dbReference>
<evidence type="ECO:0000256" key="5">
    <source>
        <dbReference type="ARBA" id="ARBA00023004"/>
    </source>
</evidence>
<keyword evidence="4" id="KW-0560">Oxidoreductase</keyword>
<dbReference type="InterPro" id="IPR051349">
    <property type="entry name" value="Hydrogenase_assoc-protein"/>
</dbReference>
<dbReference type="STRING" id="996342.SAMN05443551_3456"/>
<keyword evidence="8" id="KW-0003">3Fe-4S</keyword>
<evidence type="ECO:0000256" key="2">
    <source>
        <dbReference type="ARBA" id="ARBA00022475"/>
    </source>
</evidence>
<dbReference type="EMBL" id="FQXC01000004">
    <property type="protein sequence ID" value="SHH86607.1"/>
    <property type="molecule type" value="Genomic_DNA"/>
</dbReference>
<keyword evidence="3" id="KW-0479">Metal-binding</keyword>
<keyword evidence="6" id="KW-0411">Iron-sulfur</keyword>
<evidence type="ECO:0000259" key="9">
    <source>
        <dbReference type="Pfam" id="PF01058"/>
    </source>
</evidence>
<accession>A0A1M5WGP5</accession>
<dbReference type="GO" id="GO:0016491">
    <property type="term" value="F:oxidoreductase activity"/>
    <property type="evidence" value="ECO:0007669"/>
    <property type="project" value="UniProtKB-KW"/>
</dbReference>
<gene>
    <name evidence="10" type="ORF">SAMN05443551_3456</name>
</gene>
<evidence type="ECO:0000256" key="6">
    <source>
        <dbReference type="ARBA" id="ARBA00023014"/>
    </source>
</evidence>
<evidence type="ECO:0000313" key="11">
    <source>
        <dbReference type="Proteomes" id="UP000184221"/>
    </source>
</evidence>
<dbReference type="GO" id="GO:0051538">
    <property type="term" value="F:3 iron, 4 sulfur cluster binding"/>
    <property type="evidence" value="ECO:0007669"/>
    <property type="project" value="UniProtKB-KW"/>
</dbReference>
<comment type="cofactor">
    <cofactor evidence="1">
        <name>[3Fe-4S] cluster</name>
        <dbReference type="ChEBI" id="CHEBI:21137"/>
    </cofactor>
</comment>
<evidence type="ECO:0000313" key="10">
    <source>
        <dbReference type="EMBL" id="SHH86607.1"/>
    </source>
</evidence>
<dbReference type="PANTHER" id="PTHR42845">
    <property type="entry name" value="COENZYME F420-REDUCING HYDROGENASE, GAMMA SUBUNIT"/>
    <property type="match status" value="1"/>
</dbReference>
<dbReference type="Proteomes" id="UP000184221">
    <property type="component" value="Unassembled WGS sequence"/>
</dbReference>
<feature type="domain" description="NADH:ubiquinone oxidoreductase-like 20kDa subunit" evidence="9">
    <location>
        <begin position="17"/>
        <end position="173"/>
    </location>
</feature>
<evidence type="ECO:0000256" key="3">
    <source>
        <dbReference type="ARBA" id="ARBA00022723"/>
    </source>
</evidence>
<dbReference type="RefSeq" id="WP_072779270.1">
    <property type="nucleotide sequence ID" value="NZ_FQXC01000004.1"/>
</dbReference>
<keyword evidence="5" id="KW-0408">Iron</keyword>
<organism evidence="10 11">
    <name type="scientific">Marivita hallyeonensis</name>
    <dbReference type="NCBI Taxonomy" id="996342"/>
    <lineage>
        <taxon>Bacteria</taxon>
        <taxon>Pseudomonadati</taxon>
        <taxon>Pseudomonadota</taxon>
        <taxon>Alphaproteobacteria</taxon>
        <taxon>Rhodobacterales</taxon>
        <taxon>Roseobacteraceae</taxon>
        <taxon>Marivita</taxon>
    </lineage>
</organism>
<name>A0A1M5WGP5_9RHOB</name>
<protein>
    <submittedName>
        <fullName evidence="10">NAD-reducing hydrogenase small subunit</fullName>
    </submittedName>
</protein>
<keyword evidence="11" id="KW-1185">Reference proteome</keyword>
<dbReference type="InterPro" id="IPR037024">
    <property type="entry name" value="NiFe_Hase_small_N_sf"/>
</dbReference>
<proteinExistence type="predicted"/>
<keyword evidence="7" id="KW-0472">Membrane</keyword>
<dbReference type="OrthoDB" id="9787729at2"/>
<dbReference type="Gene3D" id="3.40.50.700">
    <property type="entry name" value="NADH:ubiquinone oxidoreductase-like, 20kDa subunit"/>
    <property type="match status" value="1"/>
</dbReference>
<dbReference type="GO" id="GO:0046872">
    <property type="term" value="F:metal ion binding"/>
    <property type="evidence" value="ECO:0007669"/>
    <property type="project" value="UniProtKB-KW"/>
</dbReference>
<evidence type="ECO:0000256" key="8">
    <source>
        <dbReference type="ARBA" id="ARBA00023291"/>
    </source>
</evidence>
<keyword evidence="2" id="KW-1003">Cell membrane</keyword>
<dbReference type="AlphaFoldDB" id="A0A1M5WGP5"/>